<keyword evidence="3" id="KW-1185">Reference proteome</keyword>
<evidence type="ECO:0000313" key="2">
    <source>
        <dbReference type="EMBL" id="MBK3493295.1"/>
    </source>
</evidence>
<evidence type="ECO:0000313" key="3">
    <source>
        <dbReference type="Proteomes" id="UP000618943"/>
    </source>
</evidence>
<feature type="domain" description="Transcription regulator TrmB N-terminal" evidence="1">
    <location>
        <begin position="8"/>
        <end position="75"/>
    </location>
</feature>
<dbReference type="InterPro" id="IPR002831">
    <property type="entry name" value="Tscrpt_reg_TrmB_N"/>
</dbReference>
<sequence>MQDIIKKMQSLGFNQYEAKAYLALVRIGSASAYQVSKDSGIPRARIYEILNGLEQQGIVLKEEINDAAQYSPLPVDVFLESMQVNWRTNFESISESLKDLEKTELTPDNRVATLKGAEHILSYCRTLLKKAEKKIVISIWGDMYEELLSDLQKATKLCALKGIVFEVEQPLAGLDYHRTTSYTKNIGHQKWFILSIDGKEMIYGPSITERETAFYTDDPVHIYLLENYIWHDILVNRLVKNQDAIVEKWIATEREQFFSL</sequence>
<dbReference type="PANTHER" id="PTHR34293">
    <property type="entry name" value="HTH-TYPE TRANSCRIPTIONAL REGULATOR TRMBL2"/>
    <property type="match status" value="1"/>
</dbReference>
<dbReference type="CDD" id="cd09124">
    <property type="entry name" value="PLDc_like_TrmB_middle"/>
    <property type="match status" value="1"/>
</dbReference>
<dbReference type="SUPFAM" id="SSF46785">
    <property type="entry name" value="Winged helix' DNA-binding domain"/>
    <property type="match status" value="1"/>
</dbReference>
<dbReference type="EMBL" id="JAEOAH010000001">
    <property type="protein sequence ID" value="MBK3493295.1"/>
    <property type="molecule type" value="Genomic_DNA"/>
</dbReference>
<organism evidence="2 3">
    <name type="scientific">Viridibacillus soli</name>
    <dbReference type="NCBI Taxonomy" id="2798301"/>
    <lineage>
        <taxon>Bacteria</taxon>
        <taxon>Bacillati</taxon>
        <taxon>Bacillota</taxon>
        <taxon>Bacilli</taxon>
        <taxon>Bacillales</taxon>
        <taxon>Caryophanaceae</taxon>
        <taxon>Viridibacillus</taxon>
    </lineage>
</organism>
<dbReference type="InterPro" id="IPR036390">
    <property type="entry name" value="WH_DNA-bd_sf"/>
</dbReference>
<dbReference type="InterPro" id="IPR051797">
    <property type="entry name" value="TrmB-like"/>
</dbReference>
<dbReference type="PANTHER" id="PTHR34293:SF1">
    <property type="entry name" value="HTH-TYPE TRANSCRIPTIONAL REGULATOR TRMBL2"/>
    <property type="match status" value="1"/>
</dbReference>
<reference evidence="2 3" key="1">
    <citation type="submission" date="2020-12" db="EMBL/GenBank/DDBJ databases">
        <title>YIM B01967 draft genome.</title>
        <authorList>
            <person name="Yan X."/>
        </authorList>
    </citation>
    <scope>NUCLEOTIDE SEQUENCE [LARGE SCALE GENOMIC DNA]</scope>
    <source>
        <strain evidence="2 3">YIM B01967</strain>
    </source>
</reference>
<comment type="caution">
    <text evidence="2">The sequence shown here is derived from an EMBL/GenBank/DDBJ whole genome shotgun (WGS) entry which is preliminary data.</text>
</comment>
<accession>A0ABS1H1L0</accession>
<dbReference type="Proteomes" id="UP000618943">
    <property type="component" value="Unassembled WGS sequence"/>
</dbReference>
<proteinExistence type="predicted"/>
<dbReference type="Gene3D" id="1.10.10.10">
    <property type="entry name" value="Winged helix-like DNA-binding domain superfamily/Winged helix DNA-binding domain"/>
    <property type="match status" value="1"/>
</dbReference>
<dbReference type="InterPro" id="IPR036388">
    <property type="entry name" value="WH-like_DNA-bd_sf"/>
</dbReference>
<gene>
    <name evidence="2" type="ORF">JFL43_00115</name>
</gene>
<name>A0ABS1H1L0_9BACL</name>
<evidence type="ECO:0000259" key="1">
    <source>
        <dbReference type="Pfam" id="PF01978"/>
    </source>
</evidence>
<protein>
    <submittedName>
        <fullName evidence="2">TrmB family transcriptional regulator</fullName>
    </submittedName>
</protein>
<dbReference type="RefSeq" id="WP_200747460.1">
    <property type="nucleotide sequence ID" value="NZ_JAEOAH010000001.1"/>
</dbReference>
<dbReference type="Pfam" id="PF01978">
    <property type="entry name" value="TrmB"/>
    <property type="match status" value="1"/>
</dbReference>